<dbReference type="Pfam" id="PF14703">
    <property type="entry name" value="PHM7_cyt"/>
    <property type="match status" value="1"/>
</dbReference>
<dbReference type="AlphaFoldDB" id="A0A9P0AKE9"/>
<dbReference type="InterPro" id="IPR003864">
    <property type="entry name" value="CSC1/OSCA1-like_7TM"/>
</dbReference>
<proteinExistence type="inferred from homology"/>
<feature type="transmembrane region" description="Helical" evidence="7">
    <location>
        <begin position="45"/>
        <end position="62"/>
    </location>
</feature>
<feature type="transmembrane region" description="Helical" evidence="7">
    <location>
        <begin position="512"/>
        <end position="538"/>
    </location>
</feature>
<dbReference type="InterPro" id="IPR045122">
    <property type="entry name" value="Csc1-like"/>
</dbReference>
<evidence type="ECO:0000256" key="3">
    <source>
        <dbReference type="ARBA" id="ARBA00022448"/>
    </source>
</evidence>
<dbReference type="Pfam" id="PF02714">
    <property type="entry name" value="RSN1_7TM"/>
    <property type="match status" value="1"/>
</dbReference>
<dbReference type="InterPro" id="IPR027815">
    <property type="entry name" value="CSC1/OSCA1-like_cyt"/>
</dbReference>
<dbReference type="PANTHER" id="PTHR13018:SF5">
    <property type="entry name" value="RE44586P"/>
    <property type="match status" value="1"/>
</dbReference>
<evidence type="ECO:0000256" key="6">
    <source>
        <dbReference type="ARBA" id="ARBA00023136"/>
    </source>
</evidence>
<evidence type="ECO:0000313" key="11">
    <source>
        <dbReference type="EMBL" id="CAH0393200.1"/>
    </source>
</evidence>
<feature type="domain" description="CSC1/OSCA1-like 7TM region" evidence="8">
    <location>
        <begin position="428"/>
        <end position="688"/>
    </location>
</feature>
<feature type="transmembrane region" description="Helical" evidence="7">
    <location>
        <begin position="471"/>
        <end position="491"/>
    </location>
</feature>
<name>A0A9P0AKE9_BEMTA</name>
<dbReference type="Proteomes" id="UP001152759">
    <property type="component" value="Chromosome 7"/>
</dbReference>
<keyword evidence="3" id="KW-0813">Transport</keyword>
<feature type="domain" description="CSC1/OSCA1-like N-terminal transmembrane" evidence="9">
    <location>
        <begin position="44"/>
        <end position="216"/>
    </location>
</feature>
<keyword evidence="4 7" id="KW-0812">Transmembrane</keyword>
<protein>
    <recommendedName>
        <fullName evidence="13">CSC1-like protein 2</fullName>
    </recommendedName>
</protein>
<reference evidence="11" key="1">
    <citation type="submission" date="2021-12" db="EMBL/GenBank/DDBJ databases">
        <authorList>
            <person name="King R."/>
        </authorList>
    </citation>
    <scope>NUCLEOTIDE SEQUENCE</scope>
</reference>
<sequence length="832" mass="95783">MVHTRIHASQILQKFHKPPKGVCFSYNLTTANILTTVYEGIPQNLFLNLIAFVLIILLFTLMRKKAWDYGRLSLVQNRQKREPSVFYDSTGDKLGDENFNNLAGNNDTKHSTLSVDAGVFSWCLATLLITDDNIFAKSGSDAVQYLLFQRYIIKFLAIITVVSMCLILPINFSGAFEGDERSFGHTTISNLSPKSPWIWVHVTIAILYLPLAIYILRKFSAHVPLADKGGVSRTLMIVNIPQRHCNHTNIQAYFREVYPQLSIQNIQFAYNIERIKHLERKLKKMFESKFYCDRHLRRTGERLQVRPHIISYLCTCCGACKCGKKFDAISYYTREIMNLRAELQAEHDASLKHPLGITFVTFGTAEEASKVYWNHRVFWPKFIIAKKSTVAKLLKPSKWVVTYAPPPGDICWENLSVSSKYKYLKASFTNAALFIVLFFLTTPVIILNTINILKLKIEDEIHRMSPMLSEFLPTILLLFLGALLPVVVVKSDRWLVHWTRSERNQSIMRKTFVFLLFAVLILPSLGLTSASALLEFAINKSNETYRWECLFLPDKGAFFVNYVITSAFIGNSLELIRLGELFIYVIRFSLTRSRAETESVRKFITWEFQFGVQYARMLIIFAVTVVYSLSCPLITPFGLVFMYLKYFVDRYNIYFVYGPSKISRQIHILAINCVMASVVFLQFSFLLLCILRRGLRDITIYSLIGFSITLSLVMVHCVLPWCEIQNPIYQWKKTASYESDCNENILPFYQSSLCSSSIYLLLEKDPNQYELYSYAWNVVSNPMLDPIPEEDVLGDPDTLCSPSDLDELISHIRKNPRCKNISGCQFPRMHVH</sequence>
<evidence type="ECO:0000256" key="1">
    <source>
        <dbReference type="ARBA" id="ARBA00004141"/>
    </source>
</evidence>
<dbReference type="InterPro" id="IPR032880">
    <property type="entry name" value="CSC1/OSCA1-like_N"/>
</dbReference>
<evidence type="ECO:0000256" key="2">
    <source>
        <dbReference type="ARBA" id="ARBA00007779"/>
    </source>
</evidence>
<dbReference type="GO" id="GO:0005886">
    <property type="term" value="C:plasma membrane"/>
    <property type="evidence" value="ECO:0007669"/>
    <property type="project" value="TreeGrafter"/>
</dbReference>
<dbReference type="Pfam" id="PF13967">
    <property type="entry name" value="RSN1_TM"/>
    <property type="match status" value="1"/>
</dbReference>
<comment type="subcellular location">
    <subcellularLocation>
        <location evidence="1">Membrane</location>
        <topology evidence="1">Multi-pass membrane protein</topology>
    </subcellularLocation>
</comment>
<keyword evidence="5 7" id="KW-1133">Transmembrane helix</keyword>
<feature type="transmembrane region" description="Helical" evidence="7">
    <location>
        <begin position="618"/>
        <end position="646"/>
    </location>
</feature>
<accession>A0A9P0AKE9</accession>
<feature type="transmembrane region" description="Helical" evidence="7">
    <location>
        <begin position="155"/>
        <end position="176"/>
    </location>
</feature>
<dbReference type="PANTHER" id="PTHR13018">
    <property type="entry name" value="PROBABLE MEMBRANE PROTEIN DUF221-RELATED"/>
    <property type="match status" value="1"/>
</dbReference>
<evidence type="ECO:0000256" key="7">
    <source>
        <dbReference type="SAM" id="Phobius"/>
    </source>
</evidence>
<evidence type="ECO:0000259" key="8">
    <source>
        <dbReference type="Pfam" id="PF02714"/>
    </source>
</evidence>
<evidence type="ECO:0000313" key="12">
    <source>
        <dbReference type="Proteomes" id="UP001152759"/>
    </source>
</evidence>
<organism evidence="11 12">
    <name type="scientific">Bemisia tabaci</name>
    <name type="common">Sweetpotato whitefly</name>
    <name type="synonym">Aleurodes tabaci</name>
    <dbReference type="NCBI Taxonomy" id="7038"/>
    <lineage>
        <taxon>Eukaryota</taxon>
        <taxon>Metazoa</taxon>
        <taxon>Ecdysozoa</taxon>
        <taxon>Arthropoda</taxon>
        <taxon>Hexapoda</taxon>
        <taxon>Insecta</taxon>
        <taxon>Pterygota</taxon>
        <taxon>Neoptera</taxon>
        <taxon>Paraneoptera</taxon>
        <taxon>Hemiptera</taxon>
        <taxon>Sternorrhyncha</taxon>
        <taxon>Aleyrodoidea</taxon>
        <taxon>Aleyrodidae</taxon>
        <taxon>Aleyrodinae</taxon>
        <taxon>Bemisia</taxon>
    </lineage>
</organism>
<feature type="transmembrane region" description="Helical" evidence="7">
    <location>
        <begin position="558"/>
        <end position="586"/>
    </location>
</feature>
<keyword evidence="6 7" id="KW-0472">Membrane</keyword>
<evidence type="ECO:0000259" key="9">
    <source>
        <dbReference type="Pfam" id="PF13967"/>
    </source>
</evidence>
<dbReference type="GO" id="GO:0005227">
    <property type="term" value="F:calcium-activated cation channel activity"/>
    <property type="evidence" value="ECO:0007669"/>
    <property type="project" value="InterPro"/>
</dbReference>
<feature type="transmembrane region" description="Helical" evidence="7">
    <location>
        <begin position="698"/>
        <end position="721"/>
    </location>
</feature>
<keyword evidence="12" id="KW-1185">Reference proteome</keyword>
<feature type="transmembrane region" description="Helical" evidence="7">
    <location>
        <begin position="428"/>
        <end position="451"/>
    </location>
</feature>
<comment type="similarity">
    <text evidence="2">Belongs to the CSC1 (TC 1.A.17) family.</text>
</comment>
<evidence type="ECO:0000259" key="10">
    <source>
        <dbReference type="Pfam" id="PF14703"/>
    </source>
</evidence>
<gene>
    <name evidence="11" type="ORF">BEMITA_LOCUS11626</name>
</gene>
<evidence type="ECO:0008006" key="13">
    <source>
        <dbReference type="Google" id="ProtNLM"/>
    </source>
</evidence>
<feature type="transmembrane region" description="Helical" evidence="7">
    <location>
        <begin position="196"/>
        <end position="216"/>
    </location>
</feature>
<evidence type="ECO:0000256" key="4">
    <source>
        <dbReference type="ARBA" id="ARBA00022692"/>
    </source>
</evidence>
<feature type="domain" description="CSC1/OSCA1-like cytosolic" evidence="10">
    <location>
        <begin position="232"/>
        <end position="414"/>
    </location>
</feature>
<evidence type="ECO:0000256" key="5">
    <source>
        <dbReference type="ARBA" id="ARBA00022989"/>
    </source>
</evidence>
<dbReference type="EMBL" id="OU963868">
    <property type="protein sequence ID" value="CAH0393200.1"/>
    <property type="molecule type" value="Genomic_DNA"/>
</dbReference>
<feature type="transmembrane region" description="Helical" evidence="7">
    <location>
        <begin position="666"/>
        <end position="691"/>
    </location>
</feature>